<protein>
    <recommendedName>
        <fullName evidence="3">Transcriptional regulator</fullName>
    </recommendedName>
</protein>
<dbReference type="EMBL" id="NVYO01000001">
    <property type="protein sequence ID" value="PBQ23870.1"/>
    <property type="molecule type" value="Genomic_DNA"/>
</dbReference>
<evidence type="ECO:0000313" key="1">
    <source>
        <dbReference type="EMBL" id="PBQ23870.1"/>
    </source>
</evidence>
<gene>
    <name evidence="1" type="ORF">CNR29_07505</name>
</gene>
<accession>A0A2A3TYF6</accession>
<name>A0A2A3TYF6_LEVBR</name>
<dbReference type="RefSeq" id="WP_047021427.1">
    <property type="nucleotide sequence ID" value="NZ_CABMJF010000020.1"/>
</dbReference>
<reference evidence="1 2" key="1">
    <citation type="submission" date="2017-09" db="EMBL/GenBank/DDBJ databases">
        <title>Genome sequence of Lactobacillus brevis D7.</title>
        <authorList>
            <person name="Kwon M.-S."/>
            <person name="Lim S.K."/>
            <person name="Choi H.-J."/>
        </authorList>
    </citation>
    <scope>NUCLEOTIDE SEQUENCE [LARGE SCALE GENOMIC DNA]</scope>
    <source>
        <strain evidence="1 2">D7</strain>
    </source>
</reference>
<organism evidence="1 2">
    <name type="scientific">Levilactobacillus brevis</name>
    <name type="common">Lactobacillus brevis</name>
    <dbReference type="NCBI Taxonomy" id="1580"/>
    <lineage>
        <taxon>Bacteria</taxon>
        <taxon>Bacillati</taxon>
        <taxon>Bacillota</taxon>
        <taxon>Bacilli</taxon>
        <taxon>Lactobacillales</taxon>
        <taxon>Lactobacillaceae</taxon>
        <taxon>Levilactobacillus</taxon>
    </lineage>
</organism>
<comment type="caution">
    <text evidence="1">The sequence shown here is derived from an EMBL/GenBank/DDBJ whole genome shotgun (WGS) entry which is preliminary data.</text>
</comment>
<sequence length="64" mass="7209">MTRQEKIDTIKDTLGLTDGQLKAMLAADELPGEQDKRLNRLFKDAGKVLNQQAGLNEEDLEFSF</sequence>
<proteinExistence type="predicted"/>
<evidence type="ECO:0000313" key="2">
    <source>
        <dbReference type="Proteomes" id="UP000217918"/>
    </source>
</evidence>
<dbReference type="AlphaFoldDB" id="A0A2A3TYF6"/>
<dbReference type="Proteomes" id="UP000217918">
    <property type="component" value="Unassembled WGS sequence"/>
</dbReference>
<evidence type="ECO:0008006" key="3">
    <source>
        <dbReference type="Google" id="ProtNLM"/>
    </source>
</evidence>